<dbReference type="EMBL" id="KM103345">
    <property type="protein sequence ID" value="AIO04214.1"/>
    <property type="molecule type" value="mRNA"/>
</dbReference>
<proteinExistence type="evidence at transcript level"/>
<dbReference type="AlphaFoldDB" id="A0A088S7R9"/>
<evidence type="ECO:0000259" key="1">
    <source>
        <dbReference type="Pfam" id="PF02394"/>
    </source>
</evidence>
<dbReference type="Pfam" id="PF02394">
    <property type="entry name" value="IL1_propep"/>
    <property type="match status" value="1"/>
</dbReference>
<sequence length="123" mass="13944">MSLVPEMNADLMDRYSESYEDFYETDCACSMKSSQPGASWGPCSPNFSSWDATIHVKVTMPKAPSTFRKAVVVVVAVEKMKQRLTSQRLFLDNDLLDIFNSIFMEDSIPCRKFDVTSMAESVY</sequence>
<feature type="non-terminal residue" evidence="2">
    <location>
        <position position="123"/>
    </location>
</feature>
<accession>A0A088S7R9</accession>
<protein>
    <submittedName>
        <fullName evidence="2">Interleukin-1 beta-like protein</fullName>
    </submittedName>
</protein>
<name>A0A088S7R9_ANDDA</name>
<evidence type="ECO:0000313" key="2">
    <source>
        <dbReference type="EMBL" id="AIO04214.1"/>
    </source>
</evidence>
<dbReference type="GO" id="GO:0006954">
    <property type="term" value="P:inflammatory response"/>
    <property type="evidence" value="ECO:0007669"/>
    <property type="project" value="InterPro"/>
</dbReference>
<organism evidence="2">
    <name type="scientific">Andrias davidianus</name>
    <name type="common">Chinese giant salamander</name>
    <name type="synonym">Sieboldia davidiana</name>
    <dbReference type="NCBI Taxonomy" id="141262"/>
    <lineage>
        <taxon>Eukaryota</taxon>
        <taxon>Metazoa</taxon>
        <taxon>Chordata</taxon>
        <taxon>Craniata</taxon>
        <taxon>Vertebrata</taxon>
        <taxon>Euteleostomi</taxon>
        <taxon>Amphibia</taxon>
        <taxon>Batrachia</taxon>
        <taxon>Caudata</taxon>
        <taxon>Cryptobranchoidea</taxon>
        <taxon>Cryptobranchidae</taxon>
        <taxon>Andrias</taxon>
    </lineage>
</organism>
<feature type="domain" description="Interleukin-1 propeptide" evidence="1">
    <location>
        <begin position="1"/>
        <end position="108"/>
    </location>
</feature>
<dbReference type="GO" id="GO:0005149">
    <property type="term" value="F:interleukin-1 receptor binding"/>
    <property type="evidence" value="ECO:0007669"/>
    <property type="project" value="InterPro"/>
</dbReference>
<dbReference type="InterPro" id="IPR003502">
    <property type="entry name" value="IL-1_propep"/>
</dbReference>
<reference evidence="2" key="1">
    <citation type="submission" date="2014-07" db="EMBL/GenBank/DDBJ databases">
        <authorList>
            <person name="Jiang N."/>
        </authorList>
    </citation>
    <scope>NUCLEOTIDE SEQUENCE</scope>
    <source>
        <tissue evidence="2">Spleen</tissue>
    </source>
</reference>
<dbReference type="GO" id="GO:0006955">
    <property type="term" value="P:immune response"/>
    <property type="evidence" value="ECO:0007669"/>
    <property type="project" value="InterPro"/>
</dbReference>
<dbReference type="SUPFAM" id="SSF56037">
    <property type="entry name" value="PheT/TilS domain"/>
    <property type="match status" value="1"/>
</dbReference>